<dbReference type="Proteomes" id="UP000027170">
    <property type="component" value="Unassembled WGS sequence"/>
</dbReference>
<evidence type="ECO:0000313" key="2">
    <source>
        <dbReference type="Proteomes" id="UP000027170"/>
    </source>
</evidence>
<organism evidence="1 2">
    <name type="scientific">Snodgrassella communis</name>
    <dbReference type="NCBI Taxonomy" id="2946699"/>
    <lineage>
        <taxon>Bacteria</taxon>
        <taxon>Pseudomonadati</taxon>
        <taxon>Pseudomonadota</taxon>
        <taxon>Betaproteobacteria</taxon>
        <taxon>Neisseriales</taxon>
        <taxon>Neisseriaceae</taxon>
        <taxon>Snodgrassella</taxon>
    </lineage>
</organism>
<comment type="caution">
    <text evidence="1">The sequence shown here is derived from an EMBL/GenBank/DDBJ whole genome shotgun (WGS) entry which is preliminary data.</text>
</comment>
<gene>
    <name evidence="1" type="ORF">SALWKB29_0586</name>
</gene>
<keyword evidence="2" id="KW-1185">Reference proteome</keyword>
<dbReference type="EMBL" id="JFZV01000002">
    <property type="protein sequence ID" value="KDN15482.1"/>
    <property type="molecule type" value="Genomic_DNA"/>
</dbReference>
<reference evidence="1 2" key="1">
    <citation type="submission" date="2014-03" db="EMBL/GenBank/DDBJ databases">
        <title>The genomes of two eusocial bee gut symbionts.</title>
        <authorList>
            <person name="Kwong W.K."/>
            <person name="Engel P."/>
            <person name="Koch H."/>
            <person name="Moran N.A."/>
        </authorList>
    </citation>
    <scope>NUCLEOTIDE SEQUENCE [LARGE SCALE GENOMIC DNA]</scope>
    <source>
        <strain evidence="2">wkB29</strain>
    </source>
</reference>
<sequence length="44" mass="5048">MSASCLKQGDWLLLFEVIILCSIIDGNYRQLVKLTNHIQNIVMI</sequence>
<accession>A0A836MST9</accession>
<name>A0A836MST9_9NEIS</name>
<protein>
    <submittedName>
        <fullName evidence="1">Uncharacterized protein</fullName>
    </submittedName>
</protein>
<proteinExistence type="predicted"/>
<evidence type="ECO:0000313" key="1">
    <source>
        <dbReference type="EMBL" id="KDN15482.1"/>
    </source>
</evidence>
<dbReference type="AlphaFoldDB" id="A0A836MST9"/>